<dbReference type="InterPro" id="IPR044279">
    <property type="entry name" value="SNX2A/B"/>
</dbReference>
<evidence type="ECO:0000313" key="5">
    <source>
        <dbReference type="Proteomes" id="UP000325081"/>
    </source>
</evidence>
<proteinExistence type="predicted"/>
<dbReference type="Gene3D" id="3.30.1520.10">
    <property type="entry name" value="Phox-like domain"/>
    <property type="match status" value="1"/>
</dbReference>
<dbReference type="EMBL" id="BKCP01007593">
    <property type="protein sequence ID" value="GER46505.1"/>
    <property type="molecule type" value="Genomic_DNA"/>
</dbReference>
<dbReference type="GO" id="GO:0005768">
    <property type="term" value="C:endosome"/>
    <property type="evidence" value="ECO:0007669"/>
    <property type="project" value="UniProtKB-ARBA"/>
</dbReference>
<dbReference type="FunFam" id="3.30.1520.10:FF:000059">
    <property type="entry name" value="Sorting nexin 2B"/>
    <property type="match status" value="1"/>
</dbReference>
<dbReference type="AlphaFoldDB" id="A0A5A7QMF0"/>
<dbReference type="CDD" id="cd06865">
    <property type="entry name" value="PX_SNX_like"/>
    <property type="match status" value="1"/>
</dbReference>
<dbReference type="Pfam" id="PF00787">
    <property type="entry name" value="PX"/>
    <property type="match status" value="1"/>
</dbReference>
<dbReference type="InterPro" id="IPR036871">
    <property type="entry name" value="PX_dom_sf"/>
</dbReference>
<dbReference type="PROSITE" id="PS50195">
    <property type="entry name" value="PX"/>
    <property type="match status" value="1"/>
</dbReference>
<feature type="compositionally biased region" description="Low complexity" evidence="2">
    <location>
        <begin position="67"/>
        <end position="78"/>
    </location>
</feature>
<sequence length="638" mass="71742">MMGYENQGYEEAHLHAPKEQMSSIILANDDPSLPSNGSKSFIDDPLTSSSQFVEIPTDDADHPSSPPSKQNPNPSHSSINSFLEPPSYAEAVFKSFDLDSIDSADINGQDLSPLASPSFSSYYLKISVSDPQREQELSSSLVPGGNTYVSYLITTFTNMPEFSGTEFNVRRRFRDVVALADRLAENFRGFFIPLRPDKGVVESQVMQTNEFVEQRRAALEKYLKRLAAHPVIRMSEELRLFLETSGKMSLARTNDLSSRMFDSGLAETSEAVLPARGGRDFLRMFKELKQSVSNDWVGAKPPIVDIDKEFLDRKENLQDFEQQLVNVSQQAESLVKAQQDIGETMGQLGLAFVKLTKFETEEAIYNSQRARALDMKNVATASVKASRLYRELNARTVKHLDKLHDYLGVMLAVNNAFSDRSSAFLTVQTLLSDLSSLHSRIEKLEAASSKIFGGDRSRIRKIEELRETVRVTEDAKNSAVREYERIKSNRLKTERTISFIVQTHETFFSVEYIPSSFESGAVDGDGAFEPLSLTVIPKADRLRTGTNGKGEDNSYYENNRNELERLEKERHDDFVNMLKGFIVNQCAQKDWKHVKMMVGPCKSHIFASESDAGYAEKMANVWETVAEETSGYAKKIDS</sequence>
<dbReference type="PANTHER" id="PTHR46757">
    <property type="entry name" value="SORTING NEXIN-RELATED"/>
    <property type="match status" value="1"/>
</dbReference>
<organism evidence="4 5">
    <name type="scientific">Striga asiatica</name>
    <name type="common">Asiatic witchweed</name>
    <name type="synonym">Buchnera asiatica</name>
    <dbReference type="NCBI Taxonomy" id="4170"/>
    <lineage>
        <taxon>Eukaryota</taxon>
        <taxon>Viridiplantae</taxon>
        <taxon>Streptophyta</taxon>
        <taxon>Embryophyta</taxon>
        <taxon>Tracheophyta</taxon>
        <taxon>Spermatophyta</taxon>
        <taxon>Magnoliopsida</taxon>
        <taxon>eudicotyledons</taxon>
        <taxon>Gunneridae</taxon>
        <taxon>Pentapetalae</taxon>
        <taxon>asterids</taxon>
        <taxon>lamiids</taxon>
        <taxon>Lamiales</taxon>
        <taxon>Orobanchaceae</taxon>
        <taxon>Buchnereae</taxon>
        <taxon>Striga</taxon>
    </lineage>
</organism>
<keyword evidence="1" id="KW-0175">Coiled coil</keyword>
<feature type="coiled-coil region" evidence="1">
    <location>
        <begin position="427"/>
        <end position="482"/>
    </location>
</feature>
<dbReference type="Proteomes" id="UP000325081">
    <property type="component" value="Unassembled WGS sequence"/>
</dbReference>
<dbReference type="Pfam" id="PF09325">
    <property type="entry name" value="Vps5"/>
    <property type="match status" value="1"/>
</dbReference>
<feature type="domain" description="PX" evidence="3">
    <location>
        <begin position="129"/>
        <end position="248"/>
    </location>
</feature>
<dbReference type="SMART" id="SM00312">
    <property type="entry name" value="PX"/>
    <property type="match status" value="1"/>
</dbReference>
<keyword evidence="5" id="KW-1185">Reference proteome</keyword>
<evidence type="ECO:0000256" key="1">
    <source>
        <dbReference type="SAM" id="Coils"/>
    </source>
</evidence>
<feature type="region of interest" description="Disordered" evidence="2">
    <location>
        <begin position="1"/>
        <end position="81"/>
    </location>
</feature>
<dbReference type="PANTHER" id="PTHR46757:SF2">
    <property type="entry name" value="OS05G0346100 PROTEIN"/>
    <property type="match status" value="1"/>
</dbReference>
<dbReference type="InterPro" id="IPR027267">
    <property type="entry name" value="AH/BAR_dom_sf"/>
</dbReference>
<dbReference type="OrthoDB" id="271164at2759"/>
<dbReference type="GO" id="GO:0035091">
    <property type="term" value="F:phosphatidylinositol binding"/>
    <property type="evidence" value="ECO:0007669"/>
    <property type="project" value="InterPro"/>
</dbReference>
<dbReference type="InterPro" id="IPR015404">
    <property type="entry name" value="Vps5_C"/>
</dbReference>
<dbReference type="InterPro" id="IPR001683">
    <property type="entry name" value="PX_dom"/>
</dbReference>
<dbReference type="GO" id="GO:0016020">
    <property type="term" value="C:membrane"/>
    <property type="evidence" value="ECO:0007669"/>
    <property type="project" value="UniProtKB-ARBA"/>
</dbReference>
<dbReference type="Gene3D" id="1.20.1270.60">
    <property type="entry name" value="Arfaptin homology (AH) domain/BAR domain"/>
    <property type="match status" value="1"/>
</dbReference>
<dbReference type="CDD" id="cd07596">
    <property type="entry name" value="BAR_SNX"/>
    <property type="match status" value="1"/>
</dbReference>
<protein>
    <submittedName>
        <fullName evidence="4">Sorting nexin 2B</fullName>
    </submittedName>
</protein>
<reference evidence="5" key="1">
    <citation type="journal article" date="2019" name="Curr. Biol.">
        <title>Genome Sequence of Striga asiatica Provides Insight into the Evolution of Plant Parasitism.</title>
        <authorList>
            <person name="Yoshida S."/>
            <person name="Kim S."/>
            <person name="Wafula E.K."/>
            <person name="Tanskanen J."/>
            <person name="Kim Y.M."/>
            <person name="Honaas L."/>
            <person name="Yang Z."/>
            <person name="Spallek T."/>
            <person name="Conn C.E."/>
            <person name="Ichihashi Y."/>
            <person name="Cheong K."/>
            <person name="Cui S."/>
            <person name="Der J.P."/>
            <person name="Gundlach H."/>
            <person name="Jiao Y."/>
            <person name="Hori C."/>
            <person name="Ishida J.K."/>
            <person name="Kasahara H."/>
            <person name="Kiba T."/>
            <person name="Kim M.S."/>
            <person name="Koo N."/>
            <person name="Laohavisit A."/>
            <person name="Lee Y.H."/>
            <person name="Lumba S."/>
            <person name="McCourt P."/>
            <person name="Mortimer J.C."/>
            <person name="Mutuku J.M."/>
            <person name="Nomura T."/>
            <person name="Sasaki-Sekimoto Y."/>
            <person name="Seto Y."/>
            <person name="Wang Y."/>
            <person name="Wakatake T."/>
            <person name="Sakakibara H."/>
            <person name="Demura T."/>
            <person name="Yamaguchi S."/>
            <person name="Yoneyama K."/>
            <person name="Manabe R.I."/>
            <person name="Nelson D.C."/>
            <person name="Schulman A.H."/>
            <person name="Timko M.P."/>
            <person name="dePamphilis C.W."/>
            <person name="Choi D."/>
            <person name="Shirasu K."/>
        </authorList>
    </citation>
    <scope>NUCLEOTIDE SEQUENCE [LARGE SCALE GENOMIC DNA]</scope>
    <source>
        <strain evidence="5">cv. UVA1</strain>
    </source>
</reference>
<gene>
    <name evidence="4" type="ORF">STAS_23551</name>
</gene>
<dbReference type="SUPFAM" id="SSF64268">
    <property type="entry name" value="PX domain"/>
    <property type="match status" value="1"/>
</dbReference>
<evidence type="ECO:0000259" key="3">
    <source>
        <dbReference type="PROSITE" id="PS50195"/>
    </source>
</evidence>
<evidence type="ECO:0000313" key="4">
    <source>
        <dbReference type="EMBL" id="GER46505.1"/>
    </source>
</evidence>
<comment type="caution">
    <text evidence="4">The sequence shown here is derived from an EMBL/GenBank/DDBJ whole genome shotgun (WGS) entry which is preliminary data.</text>
</comment>
<accession>A0A5A7QMF0</accession>
<name>A0A5A7QMF0_STRAF</name>
<evidence type="ECO:0000256" key="2">
    <source>
        <dbReference type="SAM" id="MobiDB-lite"/>
    </source>
</evidence>